<dbReference type="Proteomes" id="UP000001916">
    <property type="component" value="Chromosome"/>
</dbReference>
<dbReference type="SUPFAM" id="SSF54913">
    <property type="entry name" value="GlnB-like"/>
    <property type="match status" value="1"/>
</dbReference>
<dbReference type="Gene3D" id="3.30.70.120">
    <property type="match status" value="1"/>
</dbReference>
<name>D7BEE4_ALLS1</name>
<dbReference type="HOGENOM" id="CLU_169009_2_0_0"/>
<organism evidence="1 2">
    <name type="scientific">Allomeiothermus silvanus (strain ATCC 700542 / DSM 9946 / NBRC 106475 / NCIMB 13440 / VI-R2)</name>
    <name type="common">Thermus silvanus</name>
    <dbReference type="NCBI Taxonomy" id="526227"/>
    <lineage>
        <taxon>Bacteria</taxon>
        <taxon>Thermotogati</taxon>
        <taxon>Deinococcota</taxon>
        <taxon>Deinococci</taxon>
        <taxon>Thermales</taxon>
        <taxon>Thermaceae</taxon>
        <taxon>Allomeiothermus</taxon>
    </lineage>
</organism>
<dbReference type="InterPro" id="IPR015867">
    <property type="entry name" value="N-reg_PII/ATP_PRibTrfase_C"/>
</dbReference>
<dbReference type="InterPro" id="IPR011322">
    <property type="entry name" value="N-reg_PII-like_a/b"/>
</dbReference>
<dbReference type="GO" id="GO:0006808">
    <property type="term" value="P:regulation of nitrogen utilization"/>
    <property type="evidence" value="ECO:0007669"/>
    <property type="project" value="InterPro"/>
</dbReference>
<gene>
    <name evidence="1" type="ordered locus">Mesil_1293</name>
</gene>
<evidence type="ECO:0000313" key="1">
    <source>
        <dbReference type="EMBL" id="ADH63187.1"/>
    </source>
</evidence>
<evidence type="ECO:0000313" key="2">
    <source>
        <dbReference type="Proteomes" id="UP000001916"/>
    </source>
</evidence>
<dbReference type="AlphaFoldDB" id="D7BEE4"/>
<dbReference type="GO" id="GO:0030234">
    <property type="term" value="F:enzyme regulator activity"/>
    <property type="evidence" value="ECO:0007669"/>
    <property type="project" value="InterPro"/>
</dbReference>
<proteinExistence type="predicted"/>
<dbReference type="STRING" id="526227.Mesil_1293"/>
<sequence>MELVRLKLVTIVAEAILEKRLLEEVRRQGAKGYTLTDARGEGSRGLRTMDWEGKNIRLEVIVGEEVAERILRTLQENYFPYYAVIAFVENVEVVRGYKYV</sequence>
<dbReference type="Pfam" id="PF00543">
    <property type="entry name" value="P-II"/>
    <property type="match status" value="1"/>
</dbReference>
<keyword evidence="2" id="KW-1185">Reference proteome</keyword>
<dbReference type="InterPro" id="IPR002187">
    <property type="entry name" value="N-reg_PII"/>
</dbReference>
<dbReference type="OrthoDB" id="330665at2"/>
<dbReference type="EMBL" id="CP002042">
    <property type="protein sequence ID" value="ADH63187.1"/>
    <property type="molecule type" value="Genomic_DNA"/>
</dbReference>
<evidence type="ECO:0008006" key="3">
    <source>
        <dbReference type="Google" id="ProtNLM"/>
    </source>
</evidence>
<protein>
    <recommendedName>
        <fullName evidence="3">Nitrogen regulatory protein P-II</fullName>
    </recommendedName>
</protein>
<reference evidence="1 2" key="1">
    <citation type="journal article" date="2010" name="Stand. Genomic Sci.">
        <title>Complete genome sequence of Meiothermus silvanus type strain (VI-R2).</title>
        <authorList>
            <person name="Sikorski J."/>
            <person name="Tindall B.J."/>
            <person name="Lowry S."/>
            <person name="Lucas S."/>
            <person name="Nolan M."/>
            <person name="Copeland A."/>
            <person name="Glavina Del Rio T."/>
            <person name="Tice H."/>
            <person name="Cheng J.F."/>
            <person name="Han C."/>
            <person name="Pitluck S."/>
            <person name="Liolios K."/>
            <person name="Ivanova N."/>
            <person name="Mavromatis K."/>
            <person name="Mikhailova N."/>
            <person name="Pati A."/>
            <person name="Goodwin L."/>
            <person name="Chen A."/>
            <person name="Palaniappan K."/>
            <person name="Land M."/>
            <person name="Hauser L."/>
            <person name="Chang Y.J."/>
            <person name="Jeffries C.D."/>
            <person name="Rohde M."/>
            <person name="Goker M."/>
            <person name="Woyke T."/>
            <person name="Bristow J."/>
            <person name="Eisen J.A."/>
            <person name="Markowitz V."/>
            <person name="Hugenholtz P."/>
            <person name="Kyrpides N.C."/>
            <person name="Klenk H.P."/>
            <person name="Lapidus A."/>
        </authorList>
    </citation>
    <scope>NUCLEOTIDE SEQUENCE [LARGE SCALE GENOMIC DNA]</scope>
    <source>
        <strain evidence="2">ATCC 700542 / DSM 9946 / VI-R2</strain>
    </source>
</reference>
<dbReference type="KEGG" id="msv:Mesil_1293"/>
<accession>D7BEE4</accession>
<dbReference type="eggNOG" id="COG0347">
    <property type="taxonomic scope" value="Bacteria"/>
</dbReference>
<dbReference type="RefSeq" id="WP_013157758.1">
    <property type="nucleotide sequence ID" value="NC_014212.1"/>
</dbReference>